<evidence type="ECO:0000313" key="9">
    <source>
        <dbReference type="Proteomes" id="UP000245829"/>
    </source>
</evidence>
<feature type="transmembrane region" description="Helical" evidence="6">
    <location>
        <begin position="147"/>
        <end position="165"/>
    </location>
</feature>
<protein>
    <recommendedName>
        <fullName evidence="7">Peptidase S26 domain-containing protein</fullName>
    </recommendedName>
</protein>
<keyword evidence="2 6" id="KW-0812">Transmembrane</keyword>
<dbReference type="Pfam" id="PF10502">
    <property type="entry name" value="Peptidase_S26"/>
    <property type="match status" value="1"/>
</dbReference>
<keyword evidence="3 6" id="KW-1133">Transmembrane helix</keyword>
<dbReference type="InterPro" id="IPR036286">
    <property type="entry name" value="LexA/Signal_pep-like_sf"/>
</dbReference>
<reference evidence="8 9" key="1">
    <citation type="submission" date="2018-05" db="EMBL/GenBank/DDBJ databases">
        <title>genome sequencing of Nitrosopumilus sp. NM25.</title>
        <authorList>
            <person name="Mori K."/>
            <person name="Nakagawa T."/>
        </authorList>
    </citation>
    <scope>NUCLEOTIDE SEQUENCE [LARGE SCALE GENOMIC DNA]</scope>
    <source>
        <strain evidence="8 9">NM25</strain>
    </source>
</reference>
<evidence type="ECO:0000256" key="2">
    <source>
        <dbReference type="ARBA" id="ARBA00022692"/>
    </source>
</evidence>
<dbReference type="PANTHER" id="PTHR10806">
    <property type="entry name" value="SIGNAL PEPTIDASE COMPLEX CATALYTIC SUBUNIT SEC11"/>
    <property type="match status" value="1"/>
</dbReference>
<proteinExistence type="predicted"/>
<dbReference type="InterPro" id="IPR001733">
    <property type="entry name" value="Peptidase_S26B"/>
</dbReference>
<evidence type="ECO:0000259" key="7">
    <source>
        <dbReference type="Pfam" id="PF10502"/>
    </source>
</evidence>
<feature type="compositionally biased region" description="Basic and acidic residues" evidence="5">
    <location>
        <begin position="229"/>
        <end position="249"/>
    </location>
</feature>
<dbReference type="AlphaFoldDB" id="A0A2S2KTW6"/>
<sequence length="249" mass="28083">MELAKKSISKGIIKDIIIVGVGVLVIWIGLQVAFGTQNPFYVVASGSMIPVLQVYDVLIVQGHEPFEDIEVGDIIVFNRPSDHNRVIVHRVASIIDDDPKTVRTKGDANPASIPGTDFPITEEEYIGKVAYTIPQVGYVTQLLKPPINYVIIAVVIGIMVVKQMTKKKSEKEFTFTDPLDSEKTDTIEELSDIDKIEKDSENSKHMEKSKDVERLEDSEYLEEMEEVEKEMKDIDESIEDSVEKKKDRE</sequence>
<feature type="region of interest" description="Disordered" evidence="5">
    <location>
        <begin position="186"/>
        <end position="249"/>
    </location>
</feature>
<keyword evidence="9" id="KW-1185">Reference proteome</keyword>
<dbReference type="FunFam" id="2.10.109.10:FF:000033">
    <property type="entry name" value="Peptidase S26B, signal peptidase"/>
    <property type="match status" value="1"/>
</dbReference>
<dbReference type="InterPro" id="IPR019533">
    <property type="entry name" value="Peptidase_S26"/>
</dbReference>
<evidence type="ECO:0000256" key="5">
    <source>
        <dbReference type="SAM" id="MobiDB-lite"/>
    </source>
</evidence>
<dbReference type="EMBL" id="BGKI01000012">
    <property type="protein sequence ID" value="GBH35083.1"/>
    <property type="molecule type" value="Genomic_DNA"/>
</dbReference>
<dbReference type="GO" id="GO:0006465">
    <property type="term" value="P:signal peptide processing"/>
    <property type="evidence" value="ECO:0007669"/>
    <property type="project" value="InterPro"/>
</dbReference>
<keyword evidence="4 6" id="KW-0472">Membrane</keyword>
<organism evidence="8 9">
    <name type="scientific">Nitrosopumilus zosterae</name>
    <dbReference type="NCBI Taxonomy" id="718286"/>
    <lineage>
        <taxon>Archaea</taxon>
        <taxon>Nitrososphaerota</taxon>
        <taxon>Nitrososphaeria</taxon>
        <taxon>Nitrosopumilales</taxon>
        <taxon>Nitrosopumilaceae</taxon>
        <taxon>Nitrosopumilus</taxon>
    </lineage>
</organism>
<dbReference type="GO" id="GO:0004252">
    <property type="term" value="F:serine-type endopeptidase activity"/>
    <property type="evidence" value="ECO:0007669"/>
    <property type="project" value="InterPro"/>
</dbReference>
<gene>
    <name evidence="8" type="ORF">NZNM25_18740</name>
</gene>
<evidence type="ECO:0000256" key="1">
    <source>
        <dbReference type="ARBA" id="ARBA00004370"/>
    </source>
</evidence>
<dbReference type="PANTHER" id="PTHR10806:SF6">
    <property type="entry name" value="SIGNAL PEPTIDASE COMPLEX CATALYTIC SUBUNIT SEC11"/>
    <property type="match status" value="1"/>
</dbReference>
<evidence type="ECO:0000313" key="8">
    <source>
        <dbReference type="EMBL" id="GBH35083.1"/>
    </source>
</evidence>
<dbReference type="SUPFAM" id="SSF51306">
    <property type="entry name" value="LexA/Signal peptidase"/>
    <property type="match status" value="1"/>
</dbReference>
<feature type="compositionally biased region" description="Basic and acidic residues" evidence="5">
    <location>
        <begin position="186"/>
        <end position="217"/>
    </location>
</feature>
<dbReference type="Gene3D" id="2.10.109.10">
    <property type="entry name" value="Umud Fragment, subunit A"/>
    <property type="match status" value="1"/>
</dbReference>
<evidence type="ECO:0000256" key="3">
    <source>
        <dbReference type="ARBA" id="ARBA00022989"/>
    </source>
</evidence>
<dbReference type="NCBIfam" id="TIGR02228">
    <property type="entry name" value="sigpep_I_arch"/>
    <property type="match status" value="1"/>
</dbReference>
<accession>A0A2S2KTW6</accession>
<evidence type="ECO:0000256" key="6">
    <source>
        <dbReference type="SAM" id="Phobius"/>
    </source>
</evidence>
<dbReference type="GO" id="GO:0016020">
    <property type="term" value="C:membrane"/>
    <property type="evidence" value="ECO:0007669"/>
    <property type="project" value="UniProtKB-SubCell"/>
</dbReference>
<comment type="caution">
    <text evidence="8">The sequence shown here is derived from an EMBL/GenBank/DDBJ whole genome shotgun (WGS) entry which is preliminary data.</text>
</comment>
<feature type="transmembrane region" description="Helical" evidence="6">
    <location>
        <begin position="12"/>
        <end position="34"/>
    </location>
</feature>
<evidence type="ECO:0000256" key="4">
    <source>
        <dbReference type="ARBA" id="ARBA00023136"/>
    </source>
</evidence>
<comment type="subcellular location">
    <subcellularLocation>
        <location evidence="1">Membrane</location>
    </subcellularLocation>
</comment>
<feature type="compositionally biased region" description="Acidic residues" evidence="5">
    <location>
        <begin position="218"/>
        <end position="228"/>
    </location>
</feature>
<name>A0A2S2KTW6_9ARCH</name>
<dbReference type="CDD" id="cd06530">
    <property type="entry name" value="S26_SPase_I"/>
    <property type="match status" value="1"/>
</dbReference>
<dbReference type="Proteomes" id="UP000245829">
    <property type="component" value="Unassembled WGS sequence"/>
</dbReference>
<feature type="domain" description="Peptidase S26" evidence="7">
    <location>
        <begin position="25"/>
        <end position="93"/>
    </location>
</feature>